<protein>
    <submittedName>
        <fullName evidence="4">Naringenin,2-oxoglutarate 3-dioxygenase</fullName>
    </submittedName>
</protein>
<evidence type="ECO:0000256" key="1">
    <source>
        <dbReference type="ARBA" id="ARBA00022723"/>
    </source>
</evidence>
<dbReference type="InterPro" id="IPR050295">
    <property type="entry name" value="Plant_2OG-oxidoreductases"/>
</dbReference>
<dbReference type="InterPro" id="IPR027443">
    <property type="entry name" value="IPNS-like_sf"/>
</dbReference>
<keyword evidence="1" id="KW-0479">Metal-binding</keyword>
<comment type="caution">
    <text evidence="4">The sequence shown here is derived from an EMBL/GenBank/DDBJ whole genome shotgun (WGS) entry which is preliminary data.</text>
</comment>
<dbReference type="InterPro" id="IPR044861">
    <property type="entry name" value="IPNS-like_FE2OG_OXY"/>
</dbReference>
<dbReference type="Pfam" id="PF03171">
    <property type="entry name" value="2OG-FeII_Oxy"/>
    <property type="match status" value="1"/>
</dbReference>
<dbReference type="PANTHER" id="PTHR47991">
    <property type="entry name" value="OXOGLUTARATE/IRON-DEPENDENT DIOXYGENASE"/>
    <property type="match status" value="1"/>
</dbReference>
<accession>A0ABR2M9S7</accession>
<keyword evidence="5" id="KW-1185">Reference proteome</keyword>
<evidence type="ECO:0000313" key="4">
    <source>
        <dbReference type="EMBL" id="KAK8960364.1"/>
    </source>
</evidence>
<dbReference type="InterPro" id="IPR005123">
    <property type="entry name" value="Oxoglu/Fe-dep_dioxygenase_dom"/>
</dbReference>
<evidence type="ECO:0000256" key="2">
    <source>
        <dbReference type="ARBA" id="ARBA00023004"/>
    </source>
</evidence>
<evidence type="ECO:0000313" key="5">
    <source>
        <dbReference type="Proteomes" id="UP001412067"/>
    </source>
</evidence>
<dbReference type="EMBL" id="JBBWWR010000010">
    <property type="protein sequence ID" value="KAK8960364.1"/>
    <property type="molecule type" value="Genomic_DNA"/>
</dbReference>
<reference evidence="4 5" key="1">
    <citation type="journal article" date="2022" name="Nat. Plants">
        <title>Genomes of leafy and leafless Platanthera orchids illuminate the evolution of mycoheterotrophy.</title>
        <authorList>
            <person name="Li M.H."/>
            <person name="Liu K.W."/>
            <person name="Li Z."/>
            <person name="Lu H.C."/>
            <person name="Ye Q.L."/>
            <person name="Zhang D."/>
            <person name="Wang J.Y."/>
            <person name="Li Y.F."/>
            <person name="Zhong Z.M."/>
            <person name="Liu X."/>
            <person name="Yu X."/>
            <person name="Liu D.K."/>
            <person name="Tu X.D."/>
            <person name="Liu B."/>
            <person name="Hao Y."/>
            <person name="Liao X.Y."/>
            <person name="Jiang Y.T."/>
            <person name="Sun W.H."/>
            <person name="Chen J."/>
            <person name="Chen Y.Q."/>
            <person name="Ai Y."/>
            <person name="Zhai J.W."/>
            <person name="Wu S.S."/>
            <person name="Zhou Z."/>
            <person name="Hsiao Y.Y."/>
            <person name="Wu W.L."/>
            <person name="Chen Y.Y."/>
            <person name="Lin Y.F."/>
            <person name="Hsu J.L."/>
            <person name="Li C.Y."/>
            <person name="Wang Z.W."/>
            <person name="Zhao X."/>
            <person name="Zhong W.Y."/>
            <person name="Ma X.K."/>
            <person name="Ma L."/>
            <person name="Huang J."/>
            <person name="Chen G.Z."/>
            <person name="Huang M.Z."/>
            <person name="Huang L."/>
            <person name="Peng D.H."/>
            <person name="Luo Y.B."/>
            <person name="Zou S.Q."/>
            <person name="Chen S.P."/>
            <person name="Lan S."/>
            <person name="Tsai W.C."/>
            <person name="Van de Peer Y."/>
            <person name="Liu Z.J."/>
        </authorList>
    </citation>
    <scope>NUCLEOTIDE SEQUENCE [LARGE SCALE GENOMIC DNA]</scope>
    <source>
        <strain evidence="4">Lor288</strain>
    </source>
</reference>
<feature type="domain" description="Fe2OG dioxygenase" evidence="3">
    <location>
        <begin position="88"/>
        <end position="186"/>
    </location>
</feature>
<dbReference type="Proteomes" id="UP001412067">
    <property type="component" value="Unassembled WGS sequence"/>
</dbReference>
<dbReference type="SUPFAM" id="SSF51197">
    <property type="entry name" value="Clavaminate synthase-like"/>
    <property type="match status" value="1"/>
</dbReference>
<dbReference type="PROSITE" id="PS51471">
    <property type="entry name" value="FE2OG_OXY"/>
    <property type="match status" value="1"/>
</dbReference>
<evidence type="ECO:0000259" key="3">
    <source>
        <dbReference type="PROSITE" id="PS51471"/>
    </source>
</evidence>
<gene>
    <name evidence="4" type="primary">FHT</name>
    <name evidence="4" type="ORF">KSP40_PGU018981</name>
</gene>
<sequence length="186" mass="20765">MSDEQKGGFIVPCHLQGKALKNWREFFTCFSYPIGSCDYSRWPEKLEGWRPIVEEYASKLMDLAGRLPGVLWEAMGLDHEAIVGACVHMDQKLFINFYPKCPQPDHTLGLKHHTDPGTITILLQDHVGGLQATKDGGDTWITIQPVPGAYLVNLGDNGRVKFTISKLFLNPAFYQTLGVHVHNAAT</sequence>
<name>A0ABR2M9S7_9ASPA</name>
<dbReference type="Gene3D" id="2.60.120.330">
    <property type="entry name" value="B-lactam Antibiotic, Isopenicillin N Synthase, Chain"/>
    <property type="match status" value="1"/>
</dbReference>
<keyword evidence="2" id="KW-0408">Iron</keyword>
<organism evidence="4 5">
    <name type="scientific">Platanthera guangdongensis</name>
    <dbReference type="NCBI Taxonomy" id="2320717"/>
    <lineage>
        <taxon>Eukaryota</taxon>
        <taxon>Viridiplantae</taxon>
        <taxon>Streptophyta</taxon>
        <taxon>Embryophyta</taxon>
        <taxon>Tracheophyta</taxon>
        <taxon>Spermatophyta</taxon>
        <taxon>Magnoliopsida</taxon>
        <taxon>Liliopsida</taxon>
        <taxon>Asparagales</taxon>
        <taxon>Orchidaceae</taxon>
        <taxon>Orchidoideae</taxon>
        <taxon>Orchideae</taxon>
        <taxon>Orchidinae</taxon>
        <taxon>Platanthera</taxon>
    </lineage>
</organism>
<proteinExistence type="predicted"/>